<dbReference type="Gene3D" id="3.30.200.20">
    <property type="entry name" value="Phosphorylase Kinase, domain 1"/>
    <property type="match status" value="1"/>
</dbReference>
<dbReference type="Gene3D" id="1.10.510.10">
    <property type="entry name" value="Transferase(Phosphotransferase) domain 1"/>
    <property type="match status" value="1"/>
</dbReference>
<evidence type="ECO:0000256" key="1">
    <source>
        <dbReference type="ARBA" id="ARBA00012513"/>
    </source>
</evidence>
<dbReference type="RefSeq" id="WP_146511227.1">
    <property type="nucleotide sequence ID" value="NZ_SIHI01000016.1"/>
</dbReference>
<dbReference type="EMBL" id="SIHI01000016">
    <property type="protein sequence ID" value="TWT49928.1"/>
    <property type="molecule type" value="Genomic_DNA"/>
</dbReference>
<protein>
    <recommendedName>
        <fullName evidence="1">non-specific serine/threonine protein kinase</fullName>
        <ecNumber evidence="1">2.7.11.1</ecNumber>
    </recommendedName>
</protein>
<evidence type="ECO:0000313" key="11">
    <source>
        <dbReference type="EMBL" id="TWT49928.1"/>
    </source>
</evidence>
<keyword evidence="3 11" id="KW-0808">Transferase</keyword>
<feature type="region of interest" description="Disordered" evidence="8">
    <location>
        <begin position="425"/>
        <end position="452"/>
    </location>
</feature>
<organism evidence="11 12">
    <name type="scientific">Thalassoglobus neptunius</name>
    <dbReference type="NCBI Taxonomy" id="1938619"/>
    <lineage>
        <taxon>Bacteria</taxon>
        <taxon>Pseudomonadati</taxon>
        <taxon>Planctomycetota</taxon>
        <taxon>Planctomycetia</taxon>
        <taxon>Planctomycetales</taxon>
        <taxon>Planctomycetaceae</taxon>
        <taxon>Thalassoglobus</taxon>
    </lineage>
</organism>
<dbReference type="InterPro" id="IPR017441">
    <property type="entry name" value="Protein_kinase_ATP_BS"/>
</dbReference>
<keyword evidence="9" id="KW-0472">Membrane</keyword>
<dbReference type="PANTHER" id="PTHR43289">
    <property type="entry name" value="MITOGEN-ACTIVATED PROTEIN KINASE KINASE KINASE 20-RELATED"/>
    <property type="match status" value="1"/>
</dbReference>
<dbReference type="GO" id="GO:0004674">
    <property type="term" value="F:protein serine/threonine kinase activity"/>
    <property type="evidence" value="ECO:0007669"/>
    <property type="project" value="UniProtKB-KW"/>
</dbReference>
<name>A0A5C5WGL9_9PLAN</name>
<gene>
    <name evidence="11" type="primary">prkC_11</name>
    <name evidence="11" type="ORF">KOR42_37460</name>
</gene>
<dbReference type="InterPro" id="IPR011009">
    <property type="entry name" value="Kinase-like_dom_sf"/>
</dbReference>
<evidence type="ECO:0000256" key="7">
    <source>
        <dbReference type="PROSITE-ProRule" id="PRU10141"/>
    </source>
</evidence>
<keyword evidence="2" id="KW-0723">Serine/threonine-protein kinase</keyword>
<dbReference type="PROSITE" id="PS00108">
    <property type="entry name" value="PROTEIN_KINASE_ST"/>
    <property type="match status" value="1"/>
</dbReference>
<feature type="compositionally biased region" description="Basic and acidic residues" evidence="8">
    <location>
        <begin position="440"/>
        <end position="451"/>
    </location>
</feature>
<dbReference type="OrthoDB" id="6111975at2"/>
<keyword evidence="4 7" id="KW-0547">Nucleotide-binding</keyword>
<dbReference type="Pfam" id="PF00069">
    <property type="entry name" value="Pkinase"/>
    <property type="match status" value="1"/>
</dbReference>
<dbReference type="PANTHER" id="PTHR43289:SF6">
    <property type="entry name" value="SERINE_THREONINE-PROTEIN KINASE NEKL-3"/>
    <property type="match status" value="1"/>
</dbReference>
<dbReference type="Proteomes" id="UP000317243">
    <property type="component" value="Unassembled WGS sequence"/>
</dbReference>
<evidence type="ECO:0000256" key="6">
    <source>
        <dbReference type="ARBA" id="ARBA00022840"/>
    </source>
</evidence>
<feature type="compositionally biased region" description="Basic and acidic residues" evidence="8">
    <location>
        <begin position="482"/>
        <end position="498"/>
    </location>
</feature>
<proteinExistence type="predicted"/>
<dbReference type="InterPro" id="IPR000719">
    <property type="entry name" value="Prot_kinase_dom"/>
</dbReference>
<dbReference type="SUPFAM" id="SSF56112">
    <property type="entry name" value="Protein kinase-like (PK-like)"/>
    <property type="match status" value="1"/>
</dbReference>
<evidence type="ECO:0000256" key="9">
    <source>
        <dbReference type="SAM" id="Phobius"/>
    </source>
</evidence>
<feature type="compositionally biased region" description="Pro residues" evidence="8">
    <location>
        <begin position="505"/>
        <end position="514"/>
    </location>
</feature>
<feature type="domain" description="Protein kinase" evidence="10">
    <location>
        <begin position="112"/>
        <end position="400"/>
    </location>
</feature>
<evidence type="ECO:0000259" key="10">
    <source>
        <dbReference type="PROSITE" id="PS50011"/>
    </source>
</evidence>
<dbReference type="PROSITE" id="PS00107">
    <property type="entry name" value="PROTEIN_KINASE_ATP"/>
    <property type="match status" value="1"/>
</dbReference>
<keyword evidence="9" id="KW-1133">Transmembrane helix</keyword>
<feature type="binding site" evidence="7">
    <location>
        <position position="141"/>
    </location>
    <ligand>
        <name>ATP</name>
        <dbReference type="ChEBI" id="CHEBI:30616"/>
    </ligand>
</feature>
<feature type="compositionally biased region" description="Polar residues" evidence="8">
    <location>
        <begin position="425"/>
        <end position="435"/>
    </location>
</feature>
<evidence type="ECO:0000313" key="12">
    <source>
        <dbReference type="Proteomes" id="UP000317243"/>
    </source>
</evidence>
<dbReference type="CDD" id="cd14014">
    <property type="entry name" value="STKc_PknB_like"/>
    <property type="match status" value="1"/>
</dbReference>
<dbReference type="GO" id="GO:0005524">
    <property type="term" value="F:ATP binding"/>
    <property type="evidence" value="ECO:0007669"/>
    <property type="project" value="UniProtKB-UniRule"/>
</dbReference>
<evidence type="ECO:0000256" key="5">
    <source>
        <dbReference type="ARBA" id="ARBA00022777"/>
    </source>
</evidence>
<comment type="caution">
    <text evidence="11">The sequence shown here is derived from an EMBL/GenBank/DDBJ whole genome shotgun (WGS) entry which is preliminary data.</text>
</comment>
<feature type="region of interest" description="Disordered" evidence="8">
    <location>
        <begin position="482"/>
        <end position="514"/>
    </location>
</feature>
<evidence type="ECO:0000256" key="4">
    <source>
        <dbReference type="ARBA" id="ARBA00022741"/>
    </source>
</evidence>
<evidence type="ECO:0000256" key="2">
    <source>
        <dbReference type="ARBA" id="ARBA00022527"/>
    </source>
</evidence>
<dbReference type="PROSITE" id="PS50011">
    <property type="entry name" value="PROTEIN_KINASE_DOM"/>
    <property type="match status" value="1"/>
</dbReference>
<keyword evidence="9" id="KW-0812">Transmembrane</keyword>
<feature type="transmembrane region" description="Helical" evidence="9">
    <location>
        <begin position="399"/>
        <end position="420"/>
    </location>
</feature>
<dbReference type="InterPro" id="IPR008271">
    <property type="entry name" value="Ser/Thr_kinase_AS"/>
</dbReference>
<dbReference type="AlphaFoldDB" id="A0A5C5WGL9"/>
<dbReference type="FunFam" id="1.10.510.10:FF:000021">
    <property type="entry name" value="Serine/threonine protein kinase"/>
    <property type="match status" value="1"/>
</dbReference>
<reference evidence="11 12" key="1">
    <citation type="submission" date="2019-02" db="EMBL/GenBank/DDBJ databases">
        <title>Deep-cultivation of Planctomycetes and their phenomic and genomic characterization uncovers novel biology.</title>
        <authorList>
            <person name="Wiegand S."/>
            <person name="Jogler M."/>
            <person name="Boedeker C."/>
            <person name="Pinto D."/>
            <person name="Vollmers J."/>
            <person name="Rivas-Marin E."/>
            <person name="Kohn T."/>
            <person name="Peeters S.H."/>
            <person name="Heuer A."/>
            <person name="Rast P."/>
            <person name="Oberbeckmann S."/>
            <person name="Bunk B."/>
            <person name="Jeske O."/>
            <person name="Meyerdierks A."/>
            <person name="Storesund J.E."/>
            <person name="Kallscheuer N."/>
            <person name="Luecker S."/>
            <person name="Lage O.M."/>
            <person name="Pohl T."/>
            <person name="Merkel B.J."/>
            <person name="Hornburger P."/>
            <person name="Mueller R.-W."/>
            <person name="Bruemmer F."/>
            <person name="Labrenz M."/>
            <person name="Spormann A.M."/>
            <person name="Op Den Camp H."/>
            <person name="Overmann J."/>
            <person name="Amann R."/>
            <person name="Jetten M.S.M."/>
            <person name="Mascher T."/>
            <person name="Medema M.H."/>
            <person name="Devos D.P."/>
            <person name="Kaster A.-K."/>
            <person name="Ovreas L."/>
            <person name="Rohde M."/>
            <person name="Galperin M.Y."/>
            <person name="Jogler C."/>
        </authorList>
    </citation>
    <scope>NUCLEOTIDE SEQUENCE [LARGE SCALE GENOMIC DNA]</scope>
    <source>
        <strain evidence="11 12">KOR42</strain>
    </source>
</reference>
<dbReference type="SMART" id="SM00220">
    <property type="entry name" value="S_TKc"/>
    <property type="match status" value="1"/>
</dbReference>
<accession>A0A5C5WGL9</accession>
<keyword evidence="12" id="KW-1185">Reference proteome</keyword>
<keyword evidence="6 7" id="KW-0067">ATP-binding</keyword>
<sequence>MSNTKPTCSSAQLTAFLNDELLETDQGRFLKHLDDCPSCQKQLDKHSADQQWWLETSSFLSDDVFDSELKESLPSPLTKHHNDPVLHSAIPGVLDALQPSDDPRMLGRFGGYEVVGVVGCGGMGVVLKGYEPALNRYVAIKVLAPHLAMSGAARARFSREGQATASVVHPNVVSIHRVSESSGLPFLVMPYVAGESLQRRLDHSGSLPIEAVIRIGLQVCCGLAAAHAQGLVHRDVKPANILMEPDVDRIILTDFGLARAADDASMTRTGVLAGTPQYMSPEQARGERVDQRSDLFSLGSVLFTLCTGRPPFRSETSYAILRKITDEIPRPIQQLRPETPVWLIRLIERLHAKDPDDRFQTAHEVAELFEQCLAHLQQPDQRPLPISLQRSPVRYRSRFLWAGGSILALSAMIAAATYLVPNPENLSSASSQPEQTDAPARLDDSQKKETKTIAVPEILPDDDELSMSAIIGEIQELEGELSRVEDLLNEADTQHDTATESPSPSLEPLPSPQE</sequence>
<evidence type="ECO:0000256" key="3">
    <source>
        <dbReference type="ARBA" id="ARBA00022679"/>
    </source>
</evidence>
<keyword evidence="5 11" id="KW-0418">Kinase</keyword>
<dbReference type="EC" id="2.7.11.1" evidence="1"/>
<evidence type="ECO:0000256" key="8">
    <source>
        <dbReference type="SAM" id="MobiDB-lite"/>
    </source>
</evidence>